<dbReference type="AlphaFoldDB" id="A0ABD3SR85"/>
<comment type="caution">
    <text evidence="2">The sequence shown here is derived from an EMBL/GenBank/DDBJ whole genome shotgun (WGS) entry which is preliminary data.</text>
</comment>
<reference evidence="2 3" key="1">
    <citation type="submission" date="2024-10" db="EMBL/GenBank/DDBJ databases">
        <title>Updated reference genomes for cyclostephanoid diatoms.</title>
        <authorList>
            <person name="Roberts W.R."/>
            <person name="Alverson A.J."/>
        </authorList>
    </citation>
    <scope>NUCLEOTIDE SEQUENCE [LARGE SCALE GENOMIC DNA]</scope>
    <source>
        <strain evidence="2 3">AJA228-03</strain>
    </source>
</reference>
<proteinExistence type="predicted"/>
<organism evidence="2 3">
    <name type="scientific">Cyclostephanos tholiformis</name>
    <dbReference type="NCBI Taxonomy" id="382380"/>
    <lineage>
        <taxon>Eukaryota</taxon>
        <taxon>Sar</taxon>
        <taxon>Stramenopiles</taxon>
        <taxon>Ochrophyta</taxon>
        <taxon>Bacillariophyta</taxon>
        <taxon>Coscinodiscophyceae</taxon>
        <taxon>Thalassiosirophycidae</taxon>
        <taxon>Stephanodiscales</taxon>
        <taxon>Stephanodiscaceae</taxon>
        <taxon>Cyclostephanos</taxon>
    </lineage>
</organism>
<dbReference type="EMBL" id="JALLPB020000014">
    <property type="protein sequence ID" value="KAL3826788.1"/>
    <property type="molecule type" value="Genomic_DNA"/>
</dbReference>
<feature type="chain" id="PRO_5044803036" evidence="1">
    <location>
        <begin position="20"/>
        <end position="226"/>
    </location>
</feature>
<feature type="signal peptide" evidence="1">
    <location>
        <begin position="1"/>
        <end position="19"/>
    </location>
</feature>
<keyword evidence="1" id="KW-0732">Signal</keyword>
<gene>
    <name evidence="2" type="ORF">ACHAXA_000614</name>
</gene>
<keyword evidence="3" id="KW-1185">Reference proteome</keyword>
<evidence type="ECO:0000313" key="3">
    <source>
        <dbReference type="Proteomes" id="UP001530377"/>
    </source>
</evidence>
<evidence type="ECO:0000256" key="1">
    <source>
        <dbReference type="SAM" id="SignalP"/>
    </source>
</evidence>
<sequence>MTPSMTVLILLAMATRLDALSPSSLSNALASFVVSRHPPTSTSSTRGMTHDPSSRTATVVVASRIIGANVELSMTSSFFADATSSSSSSSSILGADGGGGMVPTTSGAVQVDSNGVTFEVGCTVAISSSSSSSIGGIPAYSVPKSCHGTFDSSTGKFVPLDESSLTSSRVARCLLLPPGLRGRVVRVYDTNEWDRARPIVGGGGGGYDVPRSFVMHFDADELVVVP</sequence>
<dbReference type="Proteomes" id="UP001530377">
    <property type="component" value="Unassembled WGS sequence"/>
</dbReference>
<accession>A0ABD3SR85</accession>
<evidence type="ECO:0000313" key="2">
    <source>
        <dbReference type="EMBL" id="KAL3826788.1"/>
    </source>
</evidence>
<name>A0ABD3SR85_9STRA</name>
<protein>
    <submittedName>
        <fullName evidence="2">Uncharacterized protein</fullName>
    </submittedName>
</protein>